<sequence>MDISRSALFRPGPLEDGGTAVSRNILVSIEFLRDSFIAFTQTDQNGITSTPLDLDLTLIDQALFRILAQVRFLRNTSLPVMRLPREVLATIFETLQDVLYRESQCYPYSAHGKPNYSWMHILLVCRHWHDVAVCCTSLWDTIFVNSRRKDLDSQLTAARRMLHHSQEHQLLVCLTLPAYHHSDCDNFLLDVLSQLHRIRVLQLESYLSAAAQQLLMKLQPAPFLRKLSLHISPYQEPRAESRPLLLGGFAPLLHTLVLSGPIDHAWKGISNLRHIHLERAQPFSRSEPLRFLEETLALESLRVDSPWMVDIRDNRARRCLPLLKLKRLTFTVSCNEKHLVGRLLSRLQLGPNVHLVCTIQQYPSPNHGTLRALFPDDVSEYPGLNGIRVVDRLQLTLSIGDYELIAANDVSSYRIRLCTEASVAIPESMRHILADTRLLSSLVQEMWVVCHIGFWSLVDVSAVDSFHDVLSGAPALTKLFIEEYFDYDDSCLRALGGRTLNETVIQHSLSRVTRATYTASVITEHGGRQGCTSGEDKQWVPSAGNPMRILGSFQSWYSIRSLPPPRSFHID</sequence>
<evidence type="ECO:0000313" key="2">
    <source>
        <dbReference type="Proteomes" id="UP001148662"/>
    </source>
</evidence>
<evidence type="ECO:0000313" key="1">
    <source>
        <dbReference type="EMBL" id="KAJ3557584.1"/>
    </source>
</evidence>
<gene>
    <name evidence="1" type="ORF">NM688_g1396</name>
</gene>
<comment type="caution">
    <text evidence="1">The sequence shown here is derived from an EMBL/GenBank/DDBJ whole genome shotgun (WGS) entry which is preliminary data.</text>
</comment>
<keyword evidence="2" id="KW-1185">Reference proteome</keyword>
<name>A0ACC1TBE5_9APHY</name>
<dbReference type="EMBL" id="JANHOG010000147">
    <property type="protein sequence ID" value="KAJ3557584.1"/>
    <property type="molecule type" value="Genomic_DNA"/>
</dbReference>
<organism evidence="1 2">
    <name type="scientific">Phlebia brevispora</name>
    <dbReference type="NCBI Taxonomy" id="194682"/>
    <lineage>
        <taxon>Eukaryota</taxon>
        <taxon>Fungi</taxon>
        <taxon>Dikarya</taxon>
        <taxon>Basidiomycota</taxon>
        <taxon>Agaricomycotina</taxon>
        <taxon>Agaricomycetes</taxon>
        <taxon>Polyporales</taxon>
        <taxon>Meruliaceae</taxon>
        <taxon>Phlebia</taxon>
    </lineage>
</organism>
<accession>A0ACC1TBE5</accession>
<proteinExistence type="predicted"/>
<protein>
    <submittedName>
        <fullName evidence="1">Uncharacterized protein</fullName>
    </submittedName>
</protein>
<dbReference type="Proteomes" id="UP001148662">
    <property type="component" value="Unassembled WGS sequence"/>
</dbReference>
<reference evidence="1" key="1">
    <citation type="submission" date="2022-07" db="EMBL/GenBank/DDBJ databases">
        <title>Genome Sequence of Phlebia brevispora.</title>
        <authorList>
            <person name="Buettner E."/>
        </authorList>
    </citation>
    <scope>NUCLEOTIDE SEQUENCE</scope>
    <source>
        <strain evidence="1">MPL23</strain>
    </source>
</reference>